<sequence length="156" mass="15935">MKAFTAVSLVLSTLAIRASAEQCAAKLTDSCKWLCPVNGDAASATEWKCATETDNTCLVCSLYNACPATYDSECPYYCQYPKYPLQPGFCSYVNVTTQGSVCQQCPGGGSGGSSSGSNGTTTTPPPPPPVQTGAASSLQISGAAIGGMLAAFFASL</sequence>
<evidence type="ECO:0000256" key="2">
    <source>
        <dbReference type="SAM" id="SignalP"/>
    </source>
</evidence>
<dbReference type="Proteomes" id="UP001375240">
    <property type="component" value="Unassembled WGS sequence"/>
</dbReference>
<keyword evidence="2" id="KW-0732">Signal</keyword>
<feature type="chain" id="PRO_5043743216" evidence="2">
    <location>
        <begin position="21"/>
        <end position="156"/>
    </location>
</feature>
<organism evidence="3 4">
    <name type="scientific">Orbilia brochopaga</name>
    <dbReference type="NCBI Taxonomy" id="3140254"/>
    <lineage>
        <taxon>Eukaryota</taxon>
        <taxon>Fungi</taxon>
        <taxon>Dikarya</taxon>
        <taxon>Ascomycota</taxon>
        <taxon>Pezizomycotina</taxon>
        <taxon>Orbiliomycetes</taxon>
        <taxon>Orbiliales</taxon>
        <taxon>Orbiliaceae</taxon>
        <taxon>Orbilia</taxon>
    </lineage>
</organism>
<name>A0AAV9U785_9PEZI</name>
<reference evidence="3 4" key="1">
    <citation type="submission" date="2019-10" db="EMBL/GenBank/DDBJ databases">
        <authorList>
            <person name="Palmer J.M."/>
        </authorList>
    </citation>
    <scope>NUCLEOTIDE SEQUENCE [LARGE SCALE GENOMIC DNA]</scope>
    <source>
        <strain evidence="3 4">TWF696</strain>
    </source>
</reference>
<evidence type="ECO:0000313" key="3">
    <source>
        <dbReference type="EMBL" id="KAK6335526.1"/>
    </source>
</evidence>
<proteinExistence type="predicted"/>
<feature type="signal peptide" evidence="2">
    <location>
        <begin position="1"/>
        <end position="20"/>
    </location>
</feature>
<dbReference type="EMBL" id="JAVHNQ010000012">
    <property type="protein sequence ID" value="KAK6335526.1"/>
    <property type="molecule type" value="Genomic_DNA"/>
</dbReference>
<accession>A0AAV9U785</accession>
<evidence type="ECO:0000313" key="4">
    <source>
        <dbReference type="Proteomes" id="UP001375240"/>
    </source>
</evidence>
<keyword evidence="4" id="KW-1185">Reference proteome</keyword>
<evidence type="ECO:0000256" key="1">
    <source>
        <dbReference type="SAM" id="MobiDB-lite"/>
    </source>
</evidence>
<comment type="caution">
    <text evidence="3">The sequence shown here is derived from an EMBL/GenBank/DDBJ whole genome shotgun (WGS) entry which is preliminary data.</text>
</comment>
<gene>
    <name evidence="3" type="ORF">TWF696_002299</name>
</gene>
<dbReference type="AlphaFoldDB" id="A0AAV9U785"/>
<feature type="region of interest" description="Disordered" evidence="1">
    <location>
        <begin position="113"/>
        <end position="135"/>
    </location>
</feature>
<protein>
    <submittedName>
        <fullName evidence="3">Uncharacterized protein</fullName>
    </submittedName>
</protein>